<feature type="transmembrane region" description="Helical" evidence="1">
    <location>
        <begin position="159"/>
        <end position="178"/>
    </location>
</feature>
<keyword evidence="1" id="KW-1133">Transmembrane helix</keyword>
<proteinExistence type="predicted"/>
<keyword evidence="1" id="KW-0472">Membrane</keyword>
<feature type="transmembrane region" description="Helical" evidence="1">
    <location>
        <begin position="190"/>
        <end position="211"/>
    </location>
</feature>
<name>A0A1G6AMQ5_EUBOX</name>
<feature type="transmembrane region" description="Helical" evidence="1">
    <location>
        <begin position="7"/>
        <end position="34"/>
    </location>
</feature>
<keyword evidence="1" id="KW-0812">Transmembrane</keyword>
<accession>A0A1G6AMQ5</accession>
<reference evidence="2 3" key="1">
    <citation type="submission" date="2016-10" db="EMBL/GenBank/DDBJ databases">
        <authorList>
            <person name="de Groot N.N."/>
        </authorList>
    </citation>
    <scope>NUCLEOTIDE SEQUENCE [LARGE SCALE GENOMIC DNA]</scope>
    <source>
        <strain evidence="2 3">DSM 3217</strain>
    </source>
</reference>
<keyword evidence="3" id="KW-1185">Reference proteome</keyword>
<organism evidence="2 3">
    <name type="scientific">Eubacterium oxidoreducens</name>
    <dbReference type="NCBI Taxonomy" id="1732"/>
    <lineage>
        <taxon>Bacteria</taxon>
        <taxon>Bacillati</taxon>
        <taxon>Bacillota</taxon>
        <taxon>Clostridia</taxon>
        <taxon>Eubacteriales</taxon>
        <taxon>Eubacteriaceae</taxon>
        <taxon>Eubacterium</taxon>
    </lineage>
</organism>
<evidence type="ECO:0000256" key="1">
    <source>
        <dbReference type="SAM" id="Phobius"/>
    </source>
</evidence>
<gene>
    <name evidence="2" type="ORF">SAMN02910417_00732</name>
</gene>
<protein>
    <recommendedName>
        <fullName evidence="4">DUF2953 domain-containing protein</fullName>
    </recommendedName>
</protein>
<dbReference type="EMBL" id="FMXR01000006">
    <property type="protein sequence ID" value="SDB09641.1"/>
    <property type="molecule type" value="Genomic_DNA"/>
</dbReference>
<evidence type="ECO:0008006" key="4">
    <source>
        <dbReference type="Google" id="ProtNLM"/>
    </source>
</evidence>
<sequence>MPMELTALCLVGYILLIVLAVIIVMVLLLLFSPFRYELDAKVKEEISARFKVRFLAGIFEFALVYKQEQLLMRIRLLGFKKRLKKKEDSKKDKKSTPKDSKNNISDTIKNFLAFVSDKENRGLVKYILPRAFKLLKKIAPDVIKTNFDFSLGKPDRTGYLTGAISLIPIVYMYDIHAYPDFDSEQMYLKGIIHIQGKIHIIYLLAFAIGLLKNKKIREVIKKIRRSKDGRKG</sequence>
<dbReference type="AlphaFoldDB" id="A0A1G6AMQ5"/>
<evidence type="ECO:0000313" key="2">
    <source>
        <dbReference type="EMBL" id="SDB09641.1"/>
    </source>
</evidence>
<dbReference type="STRING" id="1732.SAMN02910417_00732"/>
<dbReference type="Proteomes" id="UP000199228">
    <property type="component" value="Unassembled WGS sequence"/>
</dbReference>
<evidence type="ECO:0000313" key="3">
    <source>
        <dbReference type="Proteomes" id="UP000199228"/>
    </source>
</evidence>